<reference evidence="1 2" key="1">
    <citation type="submission" date="2013-02" db="EMBL/GenBank/DDBJ databases">
        <title>Whole genome shotgun sequence of Gordonia paraffinivorans NBRC 108238.</title>
        <authorList>
            <person name="Isaki-Nakamura S."/>
            <person name="Hosoyama A."/>
            <person name="Tsuchikane K."/>
            <person name="Ando Y."/>
            <person name="Baba S."/>
            <person name="Ohji S."/>
            <person name="Hamada M."/>
            <person name="Tamura T."/>
            <person name="Yamazoe A."/>
            <person name="Yamazaki S."/>
            <person name="Fujita N."/>
        </authorList>
    </citation>
    <scope>NUCLEOTIDE SEQUENCE [LARGE SCALE GENOMIC DNA]</scope>
    <source>
        <strain evidence="1 2">NBRC 108238</strain>
    </source>
</reference>
<gene>
    <name evidence="1" type="ORF">GP2_024_00050</name>
</gene>
<dbReference type="Proteomes" id="UP000035021">
    <property type="component" value="Unassembled WGS sequence"/>
</dbReference>
<comment type="caution">
    <text evidence="1">The sequence shown here is derived from an EMBL/GenBank/DDBJ whole genome shotgun (WGS) entry which is preliminary data.</text>
</comment>
<dbReference type="RefSeq" id="WP_006900811.1">
    <property type="nucleotide sequence ID" value="NZ_BAOQ01000024.1"/>
</dbReference>
<evidence type="ECO:0000313" key="1">
    <source>
        <dbReference type="EMBL" id="GAC84578.1"/>
    </source>
</evidence>
<name>A0ABQ0ILY7_9ACTN</name>
<accession>A0ABQ0ILY7</accession>
<sequence>MTDSSKPLTGDVIPPRKKATPGALEGFAALNQLVGAARECITIHALENTKQARIQAYAHTEIARIKAAESVLRDYFAQAFAERRVTTDAMFERLDAAIETGDSQVISDVVRAVVDIAKSSPLKDMGDLSQIRAALDDPDQVWDL</sequence>
<protein>
    <submittedName>
        <fullName evidence="1">Uncharacterized protein</fullName>
    </submittedName>
</protein>
<dbReference type="EMBL" id="BAOQ01000024">
    <property type="protein sequence ID" value="GAC84578.1"/>
    <property type="molecule type" value="Genomic_DNA"/>
</dbReference>
<organism evidence="1 2">
    <name type="scientific">Gordonia paraffinivorans NBRC 108238</name>
    <dbReference type="NCBI Taxonomy" id="1223543"/>
    <lineage>
        <taxon>Bacteria</taxon>
        <taxon>Bacillati</taxon>
        <taxon>Actinomycetota</taxon>
        <taxon>Actinomycetes</taxon>
        <taxon>Mycobacteriales</taxon>
        <taxon>Gordoniaceae</taxon>
        <taxon>Gordonia</taxon>
    </lineage>
</organism>
<evidence type="ECO:0000313" key="2">
    <source>
        <dbReference type="Proteomes" id="UP000035021"/>
    </source>
</evidence>
<proteinExistence type="predicted"/>
<keyword evidence="2" id="KW-1185">Reference proteome</keyword>